<dbReference type="Proteomes" id="UP000193380">
    <property type="component" value="Unassembled WGS sequence"/>
</dbReference>
<dbReference type="Pfam" id="PF10230">
    <property type="entry name" value="LIDHydrolase"/>
    <property type="match status" value="1"/>
</dbReference>
<dbReference type="PaxDb" id="8022-A0A060VXP9"/>
<organism evidence="1 2">
    <name type="scientific">Oncorhynchus mykiss</name>
    <name type="common">Rainbow trout</name>
    <name type="synonym">Salmo gairdneri</name>
    <dbReference type="NCBI Taxonomy" id="8022"/>
    <lineage>
        <taxon>Eukaryota</taxon>
        <taxon>Metazoa</taxon>
        <taxon>Chordata</taxon>
        <taxon>Craniata</taxon>
        <taxon>Vertebrata</taxon>
        <taxon>Euteleostomi</taxon>
        <taxon>Actinopterygii</taxon>
        <taxon>Neopterygii</taxon>
        <taxon>Teleostei</taxon>
        <taxon>Protacanthopterygii</taxon>
        <taxon>Salmoniformes</taxon>
        <taxon>Salmonidae</taxon>
        <taxon>Salmoninae</taxon>
        <taxon>Oncorhynchus</taxon>
    </lineage>
</organism>
<dbReference type="AlphaFoldDB" id="A0A060VXP9"/>
<reference evidence="1" key="2">
    <citation type="submission" date="2014-03" db="EMBL/GenBank/DDBJ databases">
        <authorList>
            <person name="Genoscope - CEA"/>
        </authorList>
    </citation>
    <scope>NUCLEOTIDE SEQUENCE</scope>
</reference>
<accession>A0A060VXP9</accession>
<dbReference type="GO" id="GO:0005811">
    <property type="term" value="C:lipid droplet"/>
    <property type="evidence" value="ECO:0007669"/>
    <property type="project" value="InterPro"/>
</dbReference>
<name>A0A060VXP9_ONCMY</name>
<proteinExistence type="predicted"/>
<gene>
    <name evidence="1" type="ORF">GSONMT00080477001</name>
</gene>
<dbReference type="InterPro" id="IPR019363">
    <property type="entry name" value="LDAH"/>
</dbReference>
<evidence type="ECO:0000313" key="2">
    <source>
        <dbReference type="Proteomes" id="UP000193380"/>
    </source>
</evidence>
<dbReference type="STRING" id="8022.A0A060VXP9"/>
<reference evidence="1" key="1">
    <citation type="journal article" date="2014" name="Nat. Commun.">
        <title>The rainbow trout genome provides novel insights into evolution after whole-genome duplication in vertebrates.</title>
        <authorList>
            <person name="Berthelot C."/>
            <person name="Brunet F."/>
            <person name="Chalopin D."/>
            <person name="Juanchich A."/>
            <person name="Bernard M."/>
            <person name="Noel B."/>
            <person name="Bento P."/>
            <person name="Da Silva C."/>
            <person name="Labadie K."/>
            <person name="Alberti A."/>
            <person name="Aury J.M."/>
            <person name="Louis A."/>
            <person name="Dehais P."/>
            <person name="Bardou P."/>
            <person name="Montfort J."/>
            <person name="Klopp C."/>
            <person name="Cabau C."/>
            <person name="Gaspin C."/>
            <person name="Thorgaard G.H."/>
            <person name="Boussaha M."/>
            <person name="Quillet E."/>
            <person name="Guyomard R."/>
            <person name="Galiana D."/>
            <person name="Bobe J."/>
            <person name="Volff J.N."/>
            <person name="Genet C."/>
            <person name="Wincker P."/>
            <person name="Jaillon O."/>
            <person name="Roest Crollius H."/>
            <person name="Guiguen Y."/>
        </authorList>
    </citation>
    <scope>NUCLEOTIDE SEQUENCE [LARGE SCALE GENOMIC DNA]</scope>
</reference>
<dbReference type="GO" id="GO:0016298">
    <property type="term" value="F:lipase activity"/>
    <property type="evidence" value="ECO:0007669"/>
    <property type="project" value="InterPro"/>
</dbReference>
<sequence length="64" mass="7096">MKHKLVFLSEHIPRDTCLVLMGHSVGCYIILEMLTLVQSNPVLPSVEELSCSPTPSIQDVPVLH</sequence>
<dbReference type="GO" id="GO:0019915">
    <property type="term" value="P:lipid storage"/>
    <property type="evidence" value="ECO:0007669"/>
    <property type="project" value="InterPro"/>
</dbReference>
<evidence type="ECO:0000313" key="1">
    <source>
        <dbReference type="EMBL" id="CDQ59768.1"/>
    </source>
</evidence>
<protein>
    <recommendedName>
        <fullName evidence="3">Lipid droplet-associated serine hydrolase</fullName>
    </recommendedName>
</protein>
<evidence type="ECO:0008006" key="3">
    <source>
        <dbReference type="Google" id="ProtNLM"/>
    </source>
</evidence>
<dbReference type="EMBL" id="FR904332">
    <property type="protein sequence ID" value="CDQ59768.1"/>
    <property type="molecule type" value="Genomic_DNA"/>
</dbReference>